<reference evidence="9" key="3">
    <citation type="submission" date="2015-08" db="EMBL/GenBank/DDBJ databases">
        <title>Draft Genome Sequence of a Heterotrophic Facultative Anaerobic Bacterium Ardenticatena maritima Strain 110S.</title>
        <authorList>
            <person name="Kawaichi S."/>
            <person name="Yoshida T."/>
            <person name="Sako Y."/>
            <person name="Nakamura R."/>
        </authorList>
    </citation>
    <scope>NUCLEOTIDE SEQUENCE [LARGE SCALE GENOMIC DNA]</scope>
    <source>
        <strain evidence="9">110S</strain>
    </source>
</reference>
<keyword evidence="9" id="KW-1185">Reference proteome</keyword>
<evidence type="ECO:0000256" key="4">
    <source>
        <dbReference type="PROSITE-ProRule" id="PRU01248"/>
    </source>
</evidence>
<dbReference type="SUPFAM" id="SSF56349">
    <property type="entry name" value="DNA breaking-rejoining enzymes"/>
    <property type="match status" value="1"/>
</dbReference>
<sequence>MQEQIAAFIETLSSSQNTRLAYQNDLTQFLDFLRQQDPPPRSWQEVTTEHVQAFVFFLREREYANSSVARKMAAVRRFFAFLKKRGDLAENPAKKVGSPRVEKKKPIVLTHDEVERLLAAAAGEPGAKGLRDHAMLQVMYATGVRVSELVNLRLQDVDLSSCSVRVRSGRRRERVLPLSTAACEALRRYVEEARLALVASPDEQALFVNARGTKLTRQGVWLIIREYTEKAGLEKEVSPHTLRHTFAVHHMQDQTAPHDVGEALGNLTERSLHMYEGLDEAASQPDESADA</sequence>
<dbReference type="InterPro" id="IPR010998">
    <property type="entry name" value="Integrase_recombinase_N"/>
</dbReference>
<dbReference type="EMBL" id="BBZA01000073">
    <property type="protein sequence ID" value="GAP62657.1"/>
    <property type="molecule type" value="Genomic_DNA"/>
</dbReference>
<dbReference type="RefSeq" id="WP_054492561.1">
    <property type="nucleotide sequence ID" value="NZ_BBZA01000073.1"/>
</dbReference>
<evidence type="ECO:0000313" key="10">
    <source>
        <dbReference type="Proteomes" id="UP000050502"/>
    </source>
</evidence>
<dbReference type="Gene3D" id="1.10.443.10">
    <property type="entry name" value="Intergrase catalytic core"/>
    <property type="match status" value="1"/>
</dbReference>
<dbReference type="PROSITE" id="PS51898">
    <property type="entry name" value="TYR_RECOMBINASE"/>
    <property type="match status" value="1"/>
</dbReference>
<dbReference type="InterPro" id="IPR002104">
    <property type="entry name" value="Integrase_catalytic"/>
</dbReference>
<dbReference type="PANTHER" id="PTHR30349:SF81">
    <property type="entry name" value="TYROSINE RECOMBINASE XERC"/>
    <property type="match status" value="1"/>
</dbReference>
<dbReference type="InterPro" id="IPR011010">
    <property type="entry name" value="DNA_brk_join_enz"/>
</dbReference>
<organism evidence="7 9">
    <name type="scientific">Ardenticatena maritima</name>
    <dbReference type="NCBI Taxonomy" id="872965"/>
    <lineage>
        <taxon>Bacteria</taxon>
        <taxon>Bacillati</taxon>
        <taxon>Chloroflexota</taxon>
        <taxon>Ardenticatenia</taxon>
        <taxon>Ardenticatenales</taxon>
        <taxon>Ardenticatenaceae</taxon>
        <taxon>Ardenticatena</taxon>
    </lineage>
</organism>
<dbReference type="STRING" id="872965.SE16_11005"/>
<evidence type="ECO:0000259" key="6">
    <source>
        <dbReference type="PROSITE" id="PS51900"/>
    </source>
</evidence>
<dbReference type="AlphaFoldDB" id="A0A0M9UCA7"/>
<dbReference type="Proteomes" id="UP000050502">
    <property type="component" value="Unassembled WGS sequence"/>
</dbReference>
<dbReference type="InterPro" id="IPR044068">
    <property type="entry name" value="CB"/>
</dbReference>
<evidence type="ECO:0000256" key="1">
    <source>
        <dbReference type="ARBA" id="ARBA00022908"/>
    </source>
</evidence>
<reference evidence="8 10" key="2">
    <citation type="submission" date="2015-07" db="EMBL/GenBank/DDBJ databases">
        <title>Whole genome sequence of Ardenticatena maritima DSM 23922.</title>
        <authorList>
            <person name="Hemp J."/>
            <person name="Ward L.M."/>
            <person name="Pace L.A."/>
            <person name="Fischer W.W."/>
        </authorList>
    </citation>
    <scope>NUCLEOTIDE SEQUENCE [LARGE SCALE GENOMIC DNA]</scope>
    <source>
        <strain evidence="8 10">110S</strain>
    </source>
</reference>
<dbReference type="InterPro" id="IPR004107">
    <property type="entry name" value="Integrase_SAM-like_N"/>
</dbReference>
<reference evidence="7" key="1">
    <citation type="journal article" date="2015" name="Genome Announc.">
        <title>Draft Genome Sequence of a Heterotrophic Facultative Anaerobic Thermophilic Bacterium, Ardenticatena maritima Strain 110ST.</title>
        <authorList>
            <person name="Kawaichi S."/>
            <person name="Yoshida T."/>
            <person name="Sako Y."/>
            <person name="Nakamura R."/>
        </authorList>
    </citation>
    <scope>NUCLEOTIDE SEQUENCE [LARGE SCALE GENOMIC DNA]</scope>
    <source>
        <strain evidence="7">110S</strain>
    </source>
</reference>
<accession>A0A0M9UCA7</accession>
<dbReference type="GO" id="GO:0015074">
    <property type="term" value="P:DNA integration"/>
    <property type="evidence" value="ECO:0007669"/>
    <property type="project" value="UniProtKB-KW"/>
</dbReference>
<keyword evidence="2 4" id="KW-0238">DNA-binding</keyword>
<dbReference type="PROSITE" id="PS51900">
    <property type="entry name" value="CB"/>
    <property type="match status" value="1"/>
</dbReference>
<keyword evidence="1" id="KW-0229">DNA integration</keyword>
<dbReference type="Gene3D" id="1.10.150.130">
    <property type="match status" value="1"/>
</dbReference>
<dbReference type="PATRIC" id="fig|872965.6.peg.2661"/>
<feature type="domain" description="Core-binding (CB)" evidence="6">
    <location>
        <begin position="1"/>
        <end position="83"/>
    </location>
</feature>
<evidence type="ECO:0000313" key="7">
    <source>
        <dbReference type="EMBL" id="GAP62657.1"/>
    </source>
</evidence>
<feature type="domain" description="Tyr recombinase" evidence="5">
    <location>
        <begin position="104"/>
        <end position="290"/>
    </location>
</feature>
<dbReference type="Proteomes" id="UP000037784">
    <property type="component" value="Unassembled WGS sequence"/>
</dbReference>
<evidence type="ECO:0000256" key="3">
    <source>
        <dbReference type="ARBA" id="ARBA00023172"/>
    </source>
</evidence>
<dbReference type="GO" id="GO:0006310">
    <property type="term" value="P:DNA recombination"/>
    <property type="evidence" value="ECO:0007669"/>
    <property type="project" value="UniProtKB-KW"/>
</dbReference>
<dbReference type="Pfam" id="PF02899">
    <property type="entry name" value="Phage_int_SAM_1"/>
    <property type="match status" value="1"/>
</dbReference>
<comment type="caution">
    <text evidence="7">The sequence shown here is derived from an EMBL/GenBank/DDBJ whole genome shotgun (WGS) entry which is preliminary data.</text>
</comment>
<evidence type="ECO:0000256" key="2">
    <source>
        <dbReference type="ARBA" id="ARBA00023125"/>
    </source>
</evidence>
<dbReference type="PANTHER" id="PTHR30349">
    <property type="entry name" value="PHAGE INTEGRASE-RELATED"/>
    <property type="match status" value="1"/>
</dbReference>
<protein>
    <submittedName>
        <fullName evidence="7">Integrase/recombinase XerD</fullName>
    </submittedName>
</protein>
<proteinExistence type="predicted"/>
<evidence type="ECO:0000259" key="5">
    <source>
        <dbReference type="PROSITE" id="PS51898"/>
    </source>
</evidence>
<keyword evidence="3" id="KW-0233">DNA recombination</keyword>
<evidence type="ECO:0000313" key="8">
    <source>
        <dbReference type="EMBL" id="KPL87083.1"/>
    </source>
</evidence>
<dbReference type="InterPro" id="IPR013762">
    <property type="entry name" value="Integrase-like_cat_sf"/>
</dbReference>
<dbReference type="GO" id="GO:0003677">
    <property type="term" value="F:DNA binding"/>
    <property type="evidence" value="ECO:0007669"/>
    <property type="project" value="UniProtKB-UniRule"/>
</dbReference>
<dbReference type="Pfam" id="PF00589">
    <property type="entry name" value="Phage_integrase"/>
    <property type="match status" value="1"/>
</dbReference>
<dbReference type="OrthoDB" id="9785687at2"/>
<name>A0A0M9UCA7_9CHLR</name>
<dbReference type="EMBL" id="LGKN01000006">
    <property type="protein sequence ID" value="KPL87083.1"/>
    <property type="molecule type" value="Genomic_DNA"/>
</dbReference>
<evidence type="ECO:0000313" key="9">
    <source>
        <dbReference type="Proteomes" id="UP000037784"/>
    </source>
</evidence>
<dbReference type="FunCoup" id="A0A0M9UCA7">
    <property type="interactions" value="313"/>
</dbReference>
<gene>
    <name evidence="7" type="primary">xerD</name>
    <name evidence="7" type="ORF">ARMA_1080</name>
    <name evidence="8" type="ORF">SE16_11005</name>
</gene>
<dbReference type="InterPro" id="IPR050090">
    <property type="entry name" value="Tyrosine_recombinase_XerCD"/>
</dbReference>